<keyword evidence="2" id="KW-1185">Reference proteome</keyword>
<organism evidence="1 2">
    <name type="scientific">Letharia columbiana</name>
    <dbReference type="NCBI Taxonomy" id="112416"/>
    <lineage>
        <taxon>Eukaryota</taxon>
        <taxon>Fungi</taxon>
        <taxon>Dikarya</taxon>
        <taxon>Ascomycota</taxon>
        <taxon>Pezizomycotina</taxon>
        <taxon>Lecanoromycetes</taxon>
        <taxon>OSLEUM clade</taxon>
        <taxon>Lecanoromycetidae</taxon>
        <taxon>Lecanorales</taxon>
        <taxon>Lecanorineae</taxon>
        <taxon>Parmeliaceae</taxon>
        <taxon>Letharia</taxon>
    </lineage>
</organism>
<proteinExistence type="predicted"/>
<dbReference type="GeneID" id="59294052"/>
<gene>
    <name evidence="1" type="ORF">HO173_012418</name>
</gene>
<reference evidence="1 2" key="1">
    <citation type="journal article" date="2020" name="Genomics">
        <title>Complete, high-quality genomes from long-read metagenomic sequencing of two wolf lichen thalli reveals enigmatic genome architecture.</title>
        <authorList>
            <person name="McKenzie S.K."/>
            <person name="Walston R.F."/>
            <person name="Allen J.L."/>
        </authorList>
    </citation>
    <scope>NUCLEOTIDE SEQUENCE [LARGE SCALE GENOMIC DNA]</scope>
    <source>
        <strain evidence="1">WasteWater2</strain>
    </source>
</reference>
<protein>
    <submittedName>
        <fullName evidence="1">Uncharacterized protein</fullName>
    </submittedName>
</protein>
<comment type="caution">
    <text evidence="1">The sequence shown here is derived from an EMBL/GenBank/DDBJ whole genome shotgun (WGS) entry which is preliminary data.</text>
</comment>
<dbReference type="RefSeq" id="XP_037158823.1">
    <property type="nucleotide sequence ID" value="XM_037314287.1"/>
</dbReference>
<accession>A0A8H6FFK4</accession>
<evidence type="ECO:0000313" key="1">
    <source>
        <dbReference type="EMBL" id="KAF6226672.1"/>
    </source>
</evidence>
<dbReference type="EMBL" id="JACCJC010000090">
    <property type="protein sequence ID" value="KAF6226672.1"/>
    <property type="molecule type" value="Genomic_DNA"/>
</dbReference>
<evidence type="ECO:0000313" key="2">
    <source>
        <dbReference type="Proteomes" id="UP000578531"/>
    </source>
</evidence>
<sequence length="105" mass="11315">MEMKPIASILSNLRPSITKLSDFNATLPRDKAESTTGFGECTTKDGNIDTSGKTGAETCNLLANSSSINTPLAPGTTLEKVSVRRLGSGSRNLMTNFRIRPLRDR</sequence>
<name>A0A8H6FFK4_9LECA</name>
<dbReference type="AlphaFoldDB" id="A0A8H6FFK4"/>
<dbReference type="Proteomes" id="UP000578531">
    <property type="component" value="Unassembled WGS sequence"/>
</dbReference>